<dbReference type="InterPro" id="IPR010432">
    <property type="entry name" value="RDD"/>
</dbReference>
<comment type="subcellular location">
    <subcellularLocation>
        <location evidence="1">Cell membrane</location>
        <topology evidence="1">Multi-pass membrane protein</topology>
    </subcellularLocation>
</comment>
<sequence length="158" mass="16833">MTDQTAAPLLSGLPDPEARPEFYAGVPVKRGLAWLVDVTLVAILSALLLPFTLFIALLFFPLLMMCVGFFYRWATLSWWSATPGMWLAGIELREGDGAPLRSGTAMAHTLGYEVSVAIFPLQLASAAMMLLGPRGQGLSDALLGTAAINRPLPGTLSA</sequence>
<name>A0A318SUQ3_9RHOB</name>
<evidence type="ECO:0000256" key="3">
    <source>
        <dbReference type="ARBA" id="ARBA00022692"/>
    </source>
</evidence>
<accession>A0A318SUQ3</accession>
<proteinExistence type="predicted"/>
<evidence type="ECO:0000256" key="2">
    <source>
        <dbReference type="ARBA" id="ARBA00022475"/>
    </source>
</evidence>
<evidence type="ECO:0000256" key="4">
    <source>
        <dbReference type="ARBA" id="ARBA00022989"/>
    </source>
</evidence>
<organism evidence="8 9">
    <name type="scientific">Pseudoroseicyclus aestuarii</name>
    <dbReference type="NCBI Taxonomy" id="1795041"/>
    <lineage>
        <taxon>Bacteria</taxon>
        <taxon>Pseudomonadati</taxon>
        <taxon>Pseudomonadota</taxon>
        <taxon>Alphaproteobacteria</taxon>
        <taxon>Rhodobacterales</taxon>
        <taxon>Paracoccaceae</taxon>
        <taxon>Pseudoroseicyclus</taxon>
    </lineage>
</organism>
<evidence type="ECO:0000256" key="6">
    <source>
        <dbReference type="SAM" id="Phobius"/>
    </source>
</evidence>
<keyword evidence="3 6" id="KW-0812">Transmembrane</keyword>
<evidence type="ECO:0000259" key="7">
    <source>
        <dbReference type="Pfam" id="PF06271"/>
    </source>
</evidence>
<evidence type="ECO:0000313" key="8">
    <source>
        <dbReference type="EMBL" id="PYE85641.1"/>
    </source>
</evidence>
<evidence type="ECO:0000256" key="5">
    <source>
        <dbReference type="ARBA" id="ARBA00023136"/>
    </source>
</evidence>
<keyword evidence="2" id="KW-1003">Cell membrane</keyword>
<dbReference type="Pfam" id="PF06271">
    <property type="entry name" value="RDD"/>
    <property type="match status" value="1"/>
</dbReference>
<reference evidence="8 9" key="1">
    <citation type="submission" date="2018-06" db="EMBL/GenBank/DDBJ databases">
        <title>Genomic Encyclopedia of Type Strains, Phase III (KMG-III): the genomes of soil and plant-associated and newly described type strains.</title>
        <authorList>
            <person name="Whitman W."/>
        </authorList>
    </citation>
    <scope>NUCLEOTIDE SEQUENCE [LARGE SCALE GENOMIC DNA]</scope>
    <source>
        <strain evidence="8 9">CECT 9025</strain>
    </source>
</reference>
<gene>
    <name evidence="8" type="ORF">DFP88_101310</name>
</gene>
<dbReference type="Proteomes" id="UP000248311">
    <property type="component" value="Unassembled WGS sequence"/>
</dbReference>
<dbReference type="AlphaFoldDB" id="A0A318SUQ3"/>
<evidence type="ECO:0000256" key="1">
    <source>
        <dbReference type="ARBA" id="ARBA00004651"/>
    </source>
</evidence>
<keyword evidence="5 6" id="KW-0472">Membrane</keyword>
<feature type="transmembrane region" description="Helical" evidence="6">
    <location>
        <begin position="110"/>
        <end position="131"/>
    </location>
</feature>
<keyword evidence="9" id="KW-1185">Reference proteome</keyword>
<evidence type="ECO:0000313" key="9">
    <source>
        <dbReference type="Proteomes" id="UP000248311"/>
    </source>
</evidence>
<dbReference type="EMBL" id="QJTE01000001">
    <property type="protein sequence ID" value="PYE85641.1"/>
    <property type="molecule type" value="Genomic_DNA"/>
</dbReference>
<dbReference type="OrthoDB" id="7270324at2"/>
<keyword evidence="4 6" id="KW-1133">Transmembrane helix</keyword>
<feature type="domain" description="RDD" evidence="7">
    <location>
        <begin position="27"/>
        <end position="143"/>
    </location>
</feature>
<dbReference type="PANTHER" id="PTHR36115">
    <property type="entry name" value="PROLINE-RICH ANTIGEN HOMOLOG-RELATED"/>
    <property type="match status" value="1"/>
</dbReference>
<comment type="caution">
    <text evidence="8">The sequence shown here is derived from an EMBL/GenBank/DDBJ whole genome shotgun (WGS) entry which is preliminary data.</text>
</comment>
<feature type="transmembrane region" description="Helical" evidence="6">
    <location>
        <begin position="40"/>
        <end position="63"/>
    </location>
</feature>
<dbReference type="GO" id="GO:0005886">
    <property type="term" value="C:plasma membrane"/>
    <property type="evidence" value="ECO:0007669"/>
    <property type="project" value="UniProtKB-SubCell"/>
</dbReference>
<dbReference type="InterPro" id="IPR051791">
    <property type="entry name" value="Pra-immunoreactive"/>
</dbReference>
<protein>
    <submittedName>
        <fullName evidence="8">RDD family protein</fullName>
    </submittedName>
</protein>
<dbReference type="RefSeq" id="WP_110812677.1">
    <property type="nucleotide sequence ID" value="NZ_QJTE01000001.1"/>
</dbReference>